<evidence type="ECO:0000256" key="1">
    <source>
        <dbReference type="SAM" id="Phobius"/>
    </source>
</evidence>
<dbReference type="EMBL" id="LUCM01003270">
    <property type="protein sequence ID" value="KAA0196051.1"/>
    <property type="molecule type" value="Genomic_DNA"/>
</dbReference>
<sequence length="265" mass="30622">MTGQSLKVANVSAQKIVSNLDENDYVAVAHFPGLLEHEPIALVNANNETEQPCFKSFVRATKRNKMVSSARLTFYRLFANNGLELEIASEHEQQKHVVRRKFDKRLFHDLGSIKARGYARFDKALLSAFKMFEDVSFEISFKLKCEDGLIRVLIYALGDPVSTIEEYETAACRSRGEFMTSFLLGVVWFVCFFHLLCHPNFLPVHFSRARMINLWDLRFHDWLTNGIPFTRIFVVVILQRSQLGSKIVQFAFLVHSAYRIAYDRE</sequence>
<protein>
    <submittedName>
        <fullName evidence="2">Uncharacterized protein</fullName>
    </submittedName>
</protein>
<gene>
    <name evidence="2" type="ORF">FBUS_03840</name>
</gene>
<reference evidence="2" key="1">
    <citation type="submission" date="2019-05" db="EMBL/GenBank/DDBJ databases">
        <title>Annotation for the trematode Fasciolopsis buski.</title>
        <authorList>
            <person name="Choi Y.-J."/>
        </authorList>
    </citation>
    <scope>NUCLEOTIDE SEQUENCE</scope>
    <source>
        <strain evidence="2">HT</strain>
        <tissue evidence="2">Whole worm</tissue>
    </source>
</reference>
<accession>A0A8E0VIT9</accession>
<organism evidence="2 3">
    <name type="scientific">Fasciolopsis buskii</name>
    <dbReference type="NCBI Taxonomy" id="27845"/>
    <lineage>
        <taxon>Eukaryota</taxon>
        <taxon>Metazoa</taxon>
        <taxon>Spiralia</taxon>
        <taxon>Lophotrochozoa</taxon>
        <taxon>Platyhelminthes</taxon>
        <taxon>Trematoda</taxon>
        <taxon>Digenea</taxon>
        <taxon>Plagiorchiida</taxon>
        <taxon>Echinostomata</taxon>
        <taxon>Echinostomatoidea</taxon>
        <taxon>Fasciolidae</taxon>
        <taxon>Fasciolopsis</taxon>
    </lineage>
</organism>
<dbReference type="AlphaFoldDB" id="A0A8E0VIT9"/>
<proteinExistence type="predicted"/>
<keyword evidence="1" id="KW-0472">Membrane</keyword>
<dbReference type="OrthoDB" id="10054666at2759"/>
<dbReference type="Proteomes" id="UP000728185">
    <property type="component" value="Unassembled WGS sequence"/>
</dbReference>
<keyword evidence="1" id="KW-1133">Transmembrane helix</keyword>
<comment type="caution">
    <text evidence="2">The sequence shown here is derived from an EMBL/GenBank/DDBJ whole genome shotgun (WGS) entry which is preliminary data.</text>
</comment>
<keyword evidence="1" id="KW-0812">Transmembrane</keyword>
<evidence type="ECO:0000313" key="2">
    <source>
        <dbReference type="EMBL" id="KAA0196051.1"/>
    </source>
</evidence>
<feature type="transmembrane region" description="Helical" evidence="1">
    <location>
        <begin position="182"/>
        <end position="202"/>
    </location>
</feature>
<evidence type="ECO:0000313" key="3">
    <source>
        <dbReference type="Proteomes" id="UP000728185"/>
    </source>
</evidence>
<name>A0A8E0VIT9_9TREM</name>
<keyword evidence="3" id="KW-1185">Reference proteome</keyword>